<comment type="caution">
    <text evidence="5">The sequence shown here is derived from an EMBL/GenBank/DDBJ whole genome shotgun (WGS) entry which is preliminary data.</text>
</comment>
<dbReference type="InterPro" id="IPR046433">
    <property type="entry name" value="ActCoA_hydro"/>
</dbReference>
<organism evidence="5 6">
    <name type="scientific">Roseibium algae</name>
    <dbReference type="NCBI Taxonomy" id="3123038"/>
    <lineage>
        <taxon>Bacteria</taxon>
        <taxon>Pseudomonadati</taxon>
        <taxon>Pseudomonadota</taxon>
        <taxon>Alphaproteobacteria</taxon>
        <taxon>Hyphomicrobiales</taxon>
        <taxon>Stappiaceae</taxon>
        <taxon>Roseibium</taxon>
    </lineage>
</organism>
<evidence type="ECO:0000259" key="3">
    <source>
        <dbReference type="Pfam" id="PF02550"/>
    </source>
</evidence>
<dbReference type="GO" id="GO:0016787">
    <property type="term" value="F:hydrolase activity"/>
    <property type="evidence" value="ECO:0007669"/>
    <property type="project" value="UniProtKB-KW"/>
</dbReference>
<dbReference type="Proteomes" id="UP001385499">
    <property type="component" value="Unassembled WGS sequence"/>
</dbReference>
<evidence type="ECO:0000256" key="1">
    <source>
        <dbReference type="ARBA" id="ARBA00009632"/>
    </source>
</evidence>
<reference evidence="5 6" key="1">
    <citation type="submission" date="2024-02" db="EMBL/GenBank/DDBJ databases">
        <title>Roseibium algae sp. nov., isolated from marine alga (Grateloupia sp.), showing potential in myo-inositol conversion.</title>
        <authorList>
            <person name="Wang Y."/>
        </authorList>
    </citation>
    <scope>NUCLEOTIDE SEQUENCE [LARGE SCALE GENOMIC DNA]</scope>
    <source>
        <strain evidence="5 6">H3510</strain>
    </source>
</reference>
<keyword evidence="5" id="KW-0378">Hydrolase</keyword>
<dbReference type="Pfam" id="PF13336">
    <property type="entry name" value="AcetylCoA_hyd_C"/>
    <property type="match status" value="1"/>
</dbReference>
<dbReference type="SUPFAM" id="SSF100950">
    <property type="entry name" value="NagB/RpiA/CoA transferase-like"/>
    <property type="match status" value="2"/>
</dbReference>
<evidence type="ECO:0000256" key="2">
    <source>
        <dbReference type="ARBA" id="ARBA00022679"/>
    </source>
</evidence>
<proteinExistence type="inferred from homology"/>
<dbReference type="InterPro" id="IPR038460">
    <property type="entry name" value="AcetylCoA_hyd_C_sf"/>
</dbReference>
<gene>
    <name evidence="5" type="ORF">V6575_04260</name>
</gene>
<keyword evidence="2" id="KW-0808">Transferase</keyword>
<dbReference type="PANTHER" id="PTHR21432:SF20">
    <property type="entry name" value="ACETYL-COA HYDROLASE"/>
    <property type="match status" value="1"/>
</dbReference>
<evidence type="ECO:0000313" key="6">
    <source>
        <dbReference type="Proteomes" id="UP001385499"/>
    </source>
</evidence>
<dbReference type="Gene3D" id="3.40.1080.20">
    <property type="entry name" value="Acetyl-CoA hydrolase/transferase C-terminal domain"/>
    <property type="match status" value="1"/>
</dbReference>
<dbReference type="Gene3D" id="3.30.750.70">
    <property type="entry name" value="4-hydroxybutyrate coenzyme like domains"/>
    <property type="match status" value="1"/>
</dbReference>
<accession>A0ABU8TGL8</accession>
<dbReference type="InterPro" id="IPR037171">
    <property type="entry name" value="NagB/RpiA_transferase-like"/>
</dbReference>
<dbReference type="PANTHER" id="PTHR21432">
    <property type="entry name" value="ACETYL-COA HYDROLASE-RELATED"/>
    <property type="match status" value="1"/>
</dbReference>
<evidence type="ECO:0000313" key="5">
    <source>
        <dbReference type="EMBL" id="MEJ8473290.1"/>
    </source>
</evidence>
<name>A0ABU8TGL8_9HYPH</name>
<sequence>MMKRQANAPMKRISAEEAAGLVRPGMWLDYGAIFGQPDVFDAALAKRKSELSNVGFRSCLSVKPRAVLEADPEGEVFHWVNLHFSGYDRKMHDAGRANYMPVNLGEIPDYYRRFIEPIDILVVKARPMDADGNFNLSAATLWLRAMIERARMVIIEETTGIPHVLGDGVSIHKDEVDYVIAGDNAAAPELPNPAPSEVDKAVARLIIDEIEDGSCLQIGIGGMPNAVCSLLQDSTAEDLGIHTEMLTDGIIDLYRAGRITGARKQINPGKMVCTFALGSTYLYDAIDHNPDVEFHAVDYTNLPQNIMQNDKVVAINNTTQMDLGGQAASETDGHRHLTGTGGQAQFARGAYASKGGKSFICLSSTFERRGERRSRIVLGLTPGNAVTTTRADMMYVVTEYGITNLKGKSMAERAKALIALAHPDYREGLERDAYDNGLIPRGYFGATVKPS</sequence>
<dbReference type="InterPro" id="IPR003702">
    <property type="entry name" value="ActCoA_hydro_N"/>
</dbReference>
<feature type="domain" description="Acetyl-CoA hydrolase/transferase C-terminal" evidence="4">
    <location>
        <begin position="278"/>
        <end position="432"/>
    </location>
</feature>
<dbReference type="InterPro" id="IPR026888">
    <property type="entry name" value="AcetylCoA_hyd_C"/>
</dbReference>
<keyword evidence="6" id="KW-1185">Reference proteome</keyword>
<evidence type="ECO:0000259" key="4">
    <source>
        <dbReference type="Pfam" id="PF13336"/>
    </source>
</evidence>
<feature type="domain" description="Acetyl-CoA hydrolase/transferase N-terminal" evidence="3">
    <location>
        <begin position="10"/>
        <end position="186"/>
    </location>
</feature>
<dbReference type="RefSeq" id="WP_340272858.1">
    <property type="nucleotide sequence ID" value="NZ_JBAKIA010000002.1"/>
</dbReference>
<dbReference type="EMBL" id="JBAKIA010000002">
    <property type="protein sequence ID" value="MEJ8473290.1"/>
    <property type="molecule type" value="Genomic_DNA"/>
</dbReference>
<comment type="similarity">
    <text evidence="1">Belongs to the acetyl-CoA hydrolase/transferase family.</text>
</comment>
<protein>
    <submittedName>
        <fullName evidence="5">Acetyl-CoA hydrolase/transferase C-terminal domain-containing protein</fullName>
    </submittedName>
</protein>
<dbReference type="Gene3D" id="3.40.1080.10">
    <property type="entry name" value="Glutaconate Coenzyme A-transferase"/>
    <property type="match status" value="1"/>
</dbReference>
<dbReference type="Pfam" id="PF02550">
    <property type="entry name" value="AcetylCoA_hydro"/>
    <property type="match status" value="1"/>
</dbReference>